<protein>
    <submittedName>
        <fullName evidence="3">Uncharacterized protein</fullName>
    </submittedName>
</protein>
<evidence type="ECO:0000256" key="2">
    <source>
        <dbReference type="SAM" id="MobiDB-lite"/>
    </source>
</evidence>
<feature type="coiled-coil region" evidence="1">
    <location>
        <begin position="233"/>
        <end position="295"/>
    </location>
</feature>
<feature type="region of interest" description="Disordered" evidence="2">
    <location>
        <begin position="587"/>
        <end position="616"/>
    </location>
</feature>
<feature type="coiled-coil region" evidence="1">
    <location>
        <begin position="132"/>
        <end position="201"/>
    </location>
</feature>
<feature type="region of interest" description="Disordered" evidence="2">
    <location>
        <begin position="1"/>
        <end position="30"/>
    </location>
</feature>
<keyword evidence="4" id="KW-1185">Reference proteome</keyword>
<dbReference type="OrthoDB" id="10255000at2759"/>
<dbReference type="Proteomes" id="UP000198287">
    <property type="component" value="Unassembled WGS sequence"/>
</dbReference>
<evidence type="ECO:0000313" key="3">
    <source>
        <dbReference type="EMBL" id="OXA52095.1"/>
    </source>
</evidence>
<keyword evidence="1" id="KW-0175">Coiled coil</keyword>
<dbReference type="EMBL" id="LNIX01000007">
    <property type="protein sequence ID" value="OXA52095.1"/>
    <property type="molecule type" value="Genomic_DNA"/>
</dbReference>
<feature type="coiled-coil region" evidence="1">
    <location>
        <begin position="474"/>
        <end position="529"/>
    </location>
</feature>
<sequence length="644" mass="73257">MSEMSGPSSLPSTPLPTMSHPFFESTGMSNNDDLDNVWGTSSHPSPGSKRCPTFKDYSEKIKQLHQENFQLRVRVFLSEQKSGVKNSSSDFAVLFQQNMQQLQNALNANNPSHSSIPATSSSSSHEAMSAQLISCKAENEQLNSKVIELDEKIAACEAALKDKQIENDHLAEQNEALVDKLQELESEFALVKDKMQQQINQPRIVNASTIDDDELERGAHIAFGLDEFDSYRQLELETKLNEATNKIHQMEDVMSRLQKRLSKSKVTIDNVNKDVASLQNEKKTLQDKLMECAKVLVDFGKRNVILSSEVEKLREEQDDKTRMDQSNVLALDSLMQERFGNVRDLVTMLQGRMKEVVAFVDALFKLESRNVFTIIGLQEDNRERLRVSLEQCRHLSHNLDELFQFTDSSVMADRRLRLAGLNVSNNNDSVSYNSHLYDRRDAGDLDSPSRQKRFAFKEVQCTLLSDGNSSDRSLQKLQRDLIKSENKRRELLSDQTNLRSQLDSLQTNLRSAYDKIEDLEKVNRTLSSQPNTALEMENKSLAERLSITDSALRKMHYEHANLVAKLKQLESMHTSLSQDKLISSYMEAERPSDTTSPDLGIDSGHDAANSDDSHSMNFKLENRELKKTNKELAMKLRHTRQVHI</sequence>
<evidence type="ECO:0000256" key="1">
    <source>
        <dbReference type="SAM" id="Coils"/>
    </source>
</evidence>
<dbReference type="AlphaFoldDB" id="A0A226E2Y1"/>
<comment type="caution">
    <text evidence="3">The sequence shown here is derived from an EMBL/GenBank/DDBJ whole genome shotgun (WGS) entry which is preliminary data.</text>
</comment>
<proteinExistence type="predicted"/>
<gene>
    <name evidence="3" type="ORF">Fcan01_13889</name>
</gene>
<accession>A0A226E2Y1</accession>
<name>A0A226E2Y1_FOLCA</name>
<organism evidence="3 4">
    <name type="scientific">Folsomia candida</name>
    <name type="common">Springtail</name>
    <dbReference type="NCBI Taxonomy" id="158441"/>
    <lineage>
        <taxon>Eukaryota</taxon>
        <taxon>Metazoa</taxon>
        <taxon>Ecdysozoa</taxon>
        <taxon>Arthropoda</taxon>
        <taxon>Hexapoda</taxon>
        <taxon>Collembola</taxon>
        <taxon>Entomobryomorpha</taxon>
        <taxon>Isotomoidea</taxon>
        <taxon>Isotomidae</taxon>
        <taxon>Proisotominae</taxon>
        <taxon>Folsomia</taxon>
    </lineage>
</organism>
<feature type="compositionally biased region" description="Low complexity" evidence="2">
    <location>
        <begin position="1"/>
        <end position="21"/>
    </location>
</feature>
<dbReference type="OMA" id="HYEHANL"/>
<evidence type="ECO:0000313" key="4">
    <source>
        <dbReference type="Proteomes" id="UP000198287"/>
    </source>
</evidence>
<reference evidence="3 4" key="1">
    <citation type="submission" date="2015-12" db="EMBL/GenBank/DDBJ databases">
        <title>The genome of Folsomia candida.</title>
        <authorList>
            <person name="Faddeeva A."/>
            <person name="Derks M.F."/>
            <person name="Anvar Y."/>
            <person name="Smit S."/>
            <person name="Van Straalen N."/>
            <person name="Roelofs D."/>
        </authorList>
    </citation>
    <scope>NUCLEOTIDE SEQUENCE [LARGE SCALE GENOMIC DNA]</scope>
    <source>
        <strain evidence="3 4">VU population</strain>
        <tissue evidence="3">Whole body</tissue>
    </source>
</reference>